<dbReference type="Proteomes" id="UP000232003">
    <property type="component" value="Chromosome"/>
</dbReference>
<protein>
    <submittedName>
        <fullName evidence="1">Uncharacterized protein</fullName>
    </submittedName>
</protein>
<dbReference type="AlphaFoldDB" id="A0A2K8SQL2"/>
<accession>A0A2K8SQL2</accession>
<keyword evidence="2" id="KW-1185">Reference proteome</keyword>
<evidence type="ECO:0000313" key="1">
    <source>
        <dbReference type="EMBL" id="AUB37752.1"/>
    </source>
</evidence>
<reference evidence="1 2" key="1">
    <citation type="submission" date="2017-11" db="EMBL/GenBank/DDBJ databases">
        <title>Complete genome of a free-living desiccation-tolerant cyanobacterium and its photosynthetic adaptation to extreme terrestrial habitat.</title>
        <authorList>
            <person name="Shang J."/>
        </authorList>
    </citation>
    <scope>NUCLEOTIDE SEQUENCE [LARGE SCALE GENOMIC DNA]</scope>
    <source>
        <strain evidence="1 2">CCNUN1</strain>
    </source>
</reference>
<dbReference type="EMBL" id="CP024785">
    <property type="protein sequence ID" value="AUB37752.1"/>
    <property type="molecule type" value="Genomic_DNA"/>
</dbReference>
<proteinExistence type="predicted"/>
<organism evidence="1 2">
    <name type="scientific">Nostoc flagelliforme CCNUN1</name>
    <dbReference type="NCBI Taxonomy" id="2038116"/>
    <lineage>
        <taxon>Bacteria</taxon>
        <taxon>Bacillati</taxon>
        <taxon>Cyanobacteriota</taxon>
        <taxon>Cyanophyceae</taxon>
        <taxon>Nostocales</taxon>
        <taxon>Nostocaceae</taxon>
        <taxon>Nostoc</taxon>
    </lineage>
</organism>
<name>A0A2K8SQL2_9NOSO</name>
<gene>
    <name evidence="1" type="ORF">COO91_03701</name>
</gene>
<sequence>MEKRNWGRVRFAKRRGIEDKGKDLLQILTSCHLVSPASLLLHFPLPPTSWLRLRQEQGE</sequence>
<dbReference type="KEGG" id="nfl:COO91_03701"/>
<evidence type="ECO:0000313" key="2">
    <source>
        <dbReference type="Proteomes" id="UP000232003"/>
    </source>
</evidence>